<feature type="domain" description="FecR protein" evidence="2">
    <location>
        <begin position="170"/>
        <end position="262"/>
    </location>
</feature>
<keyword evidence="1" id="KW-0812">Transmembrane</keyword>
<dbReference type="OrthoDB" id="643697at2"/>
<sequence length="374" mass="42072">MNTEDFEIESLIVADLTGIISEEEKAVLKRLLMESEHARELYRYYENVYNSEGAVNGRAQLSNNISLSDITGETPKGTRRPIRRLIFLSSAAAALICVISVAIVLNQRKETSQIGHKVDSNSIQLALSNGEIINLDNVDTLTKSELVLKNQGNTLTYTINNTDINPGFSTLTVPAGKSYNIILSDGTRLKLNSLTQLSFPLSFTGTKREITVSGEAYIEVAQKMDKPFIVHLPNSSVQVLGTSFNVNTYNQAERISLVTGRIKTVTEKDSLVLTPGTETIHVPGKFMRTEKFDEQEVLSWLKGKYYFEYTSLEEVSKIVSRWYGVEVNVAPDIRKKEFYGVMDRNQPISEFLNTLKETNEVNYSIDNNKIYLRK</sequence>
<dbReference type="Gene3D" id="2.60.120.1440">
    <property type="match status" value="1"/>
</dbReference>
<evidence type="ECO:0000259" key="2">
    <source>
        <dbReference type="Pfam" id="PF04773"/>
    </source>
</evidence>
<evidence type="ECO:0000313" key="5">
    <source>
        <dbReference type="Proteomes" id="UP000290545"/>
    </source>
</evidence>
<protein>
    <submittedName>
        <fullName evidence="4">FecR family protein</fullName>
    </submittedName>
</protein>
<dbReference type="Gene3D" id="3.55.50.30">
    <property type="match status" value="1"/>
</dbReference>
<gene>
    <name evidence="4" type="ORF">ESB13_17980</name>
</gene>
<feature type="domain" description="Protein FecR C-terminal" evidence="3">
    <location>
        <begin position="304"/>
        <end position="372"/>
    </location>
</feature>
<dbReference type="InterPro" id="IPR006860">
    <property type="entry name" value="FecR"/>
</dbReference>
<dbReference type="AlphaFoldDB" id="A0A4Q1D1F8"/>
<accession>A0A4Q1D1F8</accession>
<dbReference type="Pfam" id="PF16344">
    <property type="entry name" value="FecR_C"/>
    <property type="match status" value="1"/>
</dbReference>
<evidence type="ECO:0000259" key="3">
    <source>
        <dbReference type="Pfam" id="PF16344"/>
    </source>
</evidence>
<organism evidence="4 5">
    <name type="scientific">Filimonas effusa</name>
    <dbReference type="NCBI Taxonomy" id="2508721"/>
    <lineage>
        <taxon>Bacteria</taxon>
        <taxon>Pseudomonadati</taxon>
        <taxon>Bacteroidota</taxon>
        <taxon>Chitinophagia</taxon>
        <taxon>Chitinophagales</taxon>
        <taxon>Chitinophagaceae</taxon>
        <taxon>Filimonas</taxon>
    </lineage>
</organism>
<keyword evidence="5" id="KW-1185">Reference proteome</keyword>
<dbReference type="GO" id="GO:0016989">
    <property type="term" value="F:sigma factor antagonist activity"/>
    <property type="evidence" value="ECO:0007669"/>
    <property type="project" value="TreeGrafter"/>
</dbReference>
<dbReference type="PANTHER" id="PTHR30273">
    <property type="entry name" value="PERIPLASMIC SIGNAL SENSOR AND SIGMA FACTOR ACTIVATOR FECR-RELATED"/>
    <property type="match status" value="1"/>
</dbReference>
<evidence type="ECO:0000256" key="1">
    <source>
        <dbReference type="SAM" id="Phobius"/>
    </source>
</evidence>
<comment type="caution">
    <text evidence="4">The sequence shown here is derived from an EMBL/GenBank/DDBJ whole genome shotgun (WGS) entry which is preliminary data.</text>
</comment>
<dbReference type="Pfam" id="PF04773">
    <property type="entry name" value="FecR"/>
    <property type="match status" value="1"/>
</dbReference>
<dbReference type="PANTHER" id="PTHR30273:SF2">
    <property type="entry name" value="PROTEIN FECR"/>
    <property type="match status" value="1"/>
</dbReference>
<evidence type="ECO:0000313" key="4">
    <source>
        <dbReference type="EMBL" id="RXK81686.1"/>
    </source>
</evidence>
<dbReference type="EMBL" id="SDHZ01000003">
    <property type="protein sequence ID" value="RXK81686.1"/>
    <property type="molecule type" value="Genomic_DNA"/>
</dbReference>
<dbReference type="PIRSF" id="PIRSF018266">
    <property type="entry name" value="FecR"/>
    <property type="match status" value="1"/>
</dbReference>
<keyword evidence="1" id="KW-0472">Membrane</keyword>
<dbReference type="InterPro" id="IPR032508">
    <property type="entry name" value="FecR_C"/>
</dbReference>
<keyword evidence="1" id="KW-1133">Transmembrane helix</keyword>
<dbReference type="RefSeq" id="WP_129005083.1">
    <property type="nucleotide sequence ID" value="NZ_SDHZ01000003.1"/>
</dbReference>
<feature type="transmembrane region" description="Helical" evidence="1">
    <location>
        <begin position="85"/>
        <end position="105"/>
    </location>
</feature>
<name>A0A4Q1D1F8_9BACT</name>
<dbReference type="InterPro" id="IPR012373">
    <property type="entry name" value="Ferrdict_sens_TM"/>
</dbReference>
<proteinExistence type="predicted"/>
<reference evidence="4 5" key="1">
    <citation type="submission" date="2019-01" db="EMBL/GenBank/DDBJ databases">
        <title>Filimonas sp. strain TTM-71.</title>
        <authorList>
            <person name="Chen W.-M."/>
        </authorList>
    </citation>
    <scope>NUCLEOTIDE SEQUENCE [LARGE SCALE GENOMIC DNA]</scope>
    <source>
        <strain evidence="4 5">TTM-71</strain>
    </source>
</reference>
<dbReference type="Proteomes" id="UP000290545">
    <property type="component" value="Unassembled WGS sequence"/>
</dbReference>